<dbReference type="PANTHER" id="PTHR43280:SF28">
    <property type="entry name" value="HTH-TYPE TRANSCRIPTIONAL ACTIVATOR RHAS"/>
    <property type="match status" value="1"/>
</dbReference>
<dbReference type="Pfam" id="PF02311">
    <property type="entry name" value="AraC_binding"/>
    <property type="match status" value="1"/>
</dbReference>
<protein>
    <submittedName>
        <fullName evidence="5">AraC-like DNA-binding protein/mannose-6-phosphate isomerase-like protein (Cupin superfamily)</fullName>
    </submittedName>
</protein>
<comment type="caution">
    <text evidence="5">The sequence shown here is derived from an EMBL/GenBank/DDBJ whole genome shotgun (WGS) entry which is preliminary data.</text>
</comment>
<evidence type="ECO:0000313" key="6">
    <source>
        <dbReference type="Proteomes" id="UP000823201"/>
    </source>
</evidence>
<dbReference type="InterPro" id="IPR003313">
    <property type="entry name" value="AraC-bd"/>
</dbReference>
<dbReference type="Pfam" id="PF12833">
    <property type="entry name" value="HTH_18"/>
    <property type="match status" value="1"/>
</dbReference>
<keyword evidence="1" id="KW-0805">Transcription regulation</keyword>
<keyword evidence="3" id="KW-0804">Transcription</keyword>
<reference evidence="5 6" key="1">
    <citation type="submission" date="2021-01" db="EMBL/GenBank/DDBJ databases">
        <title>Genomic Encyclopedia of Type Strains, Phase IV (KMG-IV): sequencing the most valuable type-strain genomes for metagenomic binning, comparative biology and taxonomic classification.</title>
        <authorList>
            <person name="Goeker M."/>
        </authorList>
    </citation>
    <scope>NUCLEOTIDE SEQUENCE [LARGE SCALE GENOMIC DNA]</scope>
    <source>
        <strain evidence="5 6">DSM 100968</strain>
    </source>
</reference>
<dbReference type="Proteomes" id="UP000823201">
    <property type="component" value="Unassembled WGS sequence"/>
</dbReference>
<keyword evidence="2" id="KW-0238">DNA-binding</keyword>
<feature type="domain" description="HTH araC/xylS-type" evidence="4">
    <location>
        <begin position="194"/>
        <end position="292"/>
    </location>
</feature>
<evidence type="ECO:0000256" key="3">
    <source>
        <dbReference type="ARBA" id="ARBA00023163"/>
    </source>
</evidence>
<dbReference type="SUPFAM" id="SSF51215">
    <property type="entry name" value="Regulatory protein AraC"/>
    <property type="match status" value="1"/>
</dbReference>
<dbReference type="InterPro" id="IPR009057">
    <property type="entry name" value="Homeodomain-like_sf"/>
</dbReference>
<dbReference type="PANTHER" id="PTHR43280">
    <property type="entry name" value="ARAC-FAMILY TRANSCRIPTIONAL REGULATOR"/>
    <property type="match status" value="1"/>
</dbReference>
<gene>
    <name evidence="5" type="ORF">JOC27_001894</name>
</gene>
<dbReference type="Gene3D" id="1.10.10.60">
    <property type="entry name" value="Homeodomain-like"/>
    <property type="match status" value="2"/>
</dbReference>
<accession>A0ABS2Q9U8</accession>
<evidence type="ECO:0000256" key="1">
    <source>
        <dbReference type="ARBA" id="ARBA00023015"/>
    </source>
</evidence>
<evidence type="ECO:0000256" key="2">
    <source>
        <dbReference type="ARBA" id="ARBA00023125"/>
    </source>
</evidence>
<keyword evidence="6" id="KW-1185">Reference proteome</keyword>
<proteinExistence type="predicted"/>
<dbReference type="RefSeq" id="WP_205007003.1">
    <property type="nucleotide sequence ID" value="NZ_CBCRXA010000008.1"/>
</dbReference>
<dbReference type="InterPro" id="IPR014710">
    <property type="entry name" value="RmlC-like_jellyroll"/>
</dbReference>
<sequence length="295" mass="34799">MYRLKKQNPVGQEFPFQLCIDEYKSGESVELHVHEFTEMVYIAGGQGIYQYKEQKTRIRQGSLLIIQPGMKHAFQVARGSYLKLYRITFDQSLFSDDWTVLDHALTDIDPFFIDPTLVRRNDFTSSFVLDSGQQFELLVLLNRIYKEYNQRMWGQHCLIRLQLMELFLYLGRWSAHEHHEPSETTIESNEDLFDTIRSYVKTNYMQPISLKQMCDYCGMSRSTFTKYFKEAAGMSFIDYRNTIRIQVAKKLLITTSLTITMIAQKVGFSDISNFNRTFKHFEHLTPLIYRKSQAE</sequence>
<dbReference type="Gene3D" id="2.60.120.10">
    <property type="entry name" value="Jelly Rolls"/>
    <property type="match status" value="1"/>
</dbReference>
<dbReference type="PROSITE" id="PS01124">
    <property type="entry name" value="HTH_ARAC_FAMILY_2"/>
    <property type="match status" value="1"/>
</dbReference>
<dbReference type="SMART" id="SM00342">
    <property type="entry name" value="HTH_ARAC"/>
    <property type="match status" value="1"/>
</dbReference>
<evidence type="ECO:0000259" key="4">
    <source>
        <dbReference type="PROSITE" id="PS01124"/>
    </source>
</evidence>
<name>A0ABS2Q9U8_9BACL</name>
<dbReference type="InterPro" id="IPR018060">
    <property type="entry name" value="HTH_AraC"/>
</dbReference>
<dbReference type="SUPFAM" id="SSF46689">
    <property type="entry name" value="Homeodomain-like"/>
    <property type="match status" value="2"/>
</dbReference>
<organism evidence="5 6">
    <name type="scientific">Sporolactobacillus spathodeae</name>
    <dbReference type="NCBI Taxonomy" id="1465502"/>
    <lineage>
        <taxon>Bacteria</taxon>
        <taxon>Bacillati</taxon>
        <taxon>Bacillota</taxon>
        <taxon>Bacilli</taxon>
        <taxon>Bacillales</taxon>
        <taxon>Sporolactobacillaceae</taxon>
        <taxon>Sporolactobacillus</taxon>
    </lineage>
</organism>
<dbReference type="InterPro" id="IPR037923">
    <property type="entry name" value="HTH-like"/>
</dbReference>
<dbReference type="EMBL" id="JAFBEV010000017">
    <property type="protein sequence ID" value="MBM7658441.1"/>
    <property type="molecule type" value="Genomic_DNA"/>
</dbReference>
<evidence type="ECO:0000313" key="5">
    <source>
        <dbReference type="EMBL" id="MBM7658441.1"/>
    </source>
</evidence>